<evidence type="ECO:0000256" key="1">
    <source>
        <dbReference type="ARBA" id="ARBA00022801"/>
    </source>
</evidence>
<evidence type="ECO:0000313" key="5">
    <source>
        <dbReference type="Proteomes" id="UP000594586"/>
    </source>
</evidence>
<evidence type="ECO:0000256" key="2">
    <source>
        <dbReference type="PIRSR" id="PIRSR005962-1"/>
    </source>
</evidence>
<dbReference type="AlphaFoldDB" id="A0A7T0PE33"/>
<dbReference type="RefSeq" id="WP_165003510.1">
    <property type="nucleotide sequence ID" value="NZ_CP064955.1"/>
</dbReference>
<accession>A0A7T0PE33</accession>
<dbReference type="KEGG" id="cqn:G7Y29_01680"/>
<dbReference type="InterPro" id="IPR011650">
    <property type="entry name" value="Peptidase_M20_dimer"/>
</dbReference>
<keyword evidence="1 4" id="KW-0378">Hydrolase</keyword>
<dbReference type="InterPro" id="IPR036264">
    <property type="entry name" value="Bact_exopeptidase_dim_dom"/>
</dbReference>
<dbReference type="SUPFAM" id="SSF53187">
    <property type="entry name" value="Zn-dependent exopeptidases"/>
    <property type="match status" value="1"/>
</dbReference>
<feature type="binding site" evidence="2">
    <location>
        <position position="180"/>
    </location>
    <ligand>
        <name>Mn(2+)</name>
        <dbReference type="ChEBI" id="CHEBI:29035"/>
        <label>2</label>
    </ligand>
</feature>
<dbReference type="PANTHER" id="PTHR11014">
    <property type="entry name" value="PEPTIDASE M20 FAMILY MEMBER"/>
    <property type="match status" value="1"/>
</dbReference>
<dbReference type="GO" id="GO:0046872">
    <property type="term" value="F:metal ion binding"/>
    <property type="evidence" value="ECO:0007669"/>
    <property type="project" value="UniProtKB-KW"/>
</dbReference>
<dbReference type="PANTHER" id="PTHR11014:SF63">
    <property type="entry name" value="METALLOPEPTIDASE, PUTATIVE (AFU_ORTHOLOGUE AFUA_6G09600)-RELATED"/>
    <property type="match status" value="1"/>
</dbReference>
<feature type="binding site" evidence="2">
    <location>
        <position position="381"/>
    </location>
    <ligand>
        <name>Mn(2+)</name>
        <dbReference type="ChEBI" id="CHEBI:29035"/>
        <label>2</label>
    </ligand>
</feature>
<proteinExistence type="predicted"/>
<dbReference type="GO" id="GO:0019877">
    <property type="term" value="P:diaminopimelate biosynthetic process"/>
    <property type="evidence" value="ECO:0007669"/>
    <property type="project" value="UniProtKB-ARBA"/>
</dbReference>
<comment type="cofactor">
    <cofactor evidence="2">
        <name>Mn(2+)</name>
        <dbReference type="ChEBI" id="CHEBI:29035"/>
    </cofactor>
    <text evidence="2">The Mn(2+) ion enhances activity.</text>
</comment>
<keyword evidence="2" id="KW-0464">Manganese</keyword>
<dbReference type="Gene3D" id="3.40.630.10">
    <property type="entry name" value="Zn peptidases"/>
    <property type="match status" value="1"/>
</dbReference>
<keyword evidence="5" id="KW-1185">Reference proteome</keyword>
<feature type="binding site" evidence="2">
    <location>
        <position position="153"/>
    </location>
    <ligand>
        <name>Mn(2+)</name>
        <dbReference type="ChEBI" id="CHEBI:29035"/>
        <label>2</label>
    </ligand>
</feature>
<evidence type="ECO:0000259" key="3">
    <source>
        <dbReference type="Pfam" id="PF07687"/>
    </source>
</evidence>
<dbReference type="Gene3D" id="3.30.70.360">
    <property type="match status" value="1"/>
</dbReference>
<dbReference type="EMBL" id="CP064955">
    <property type="protein sequence ID" value="QPK83548.1"/>
    <property type="molecule type" value="Genomic_DNA"/>
</dbReference>
<gene>
    <name evidence="4" type="ORF">G7Y29_01680</name>
</gene>
<evidence type="ECO:0000313" key="4">
    <source>
        <dbReference type="EMBL" id="QPK83548.1"/>
    </source>
</evidence>
<reference evidence="4 5" key="1">
    <citation type="submission" date="2020-11" db="EMBL/GenBank/DDBJ databases">
        <title>Corynebacterium sp. MC1420.</title>
        <authorList>
            <person name="Zhou J."/>
        </authorList>
    </citation>
    <scope>NUCLEOTIDE SEQUENCE [LARGE SCALE GENOMIC DNA]</scope>
    <source>
        <strain evidence="4 5">MC1420</strain>
    </source>
</reference>
<dbReference type="GO" id="GO:0050118">
    <property type="term" value="F:N-acetyldiaminopimelate deacetylase activity"/>
    <property type="evidence" value="ECO:0007669"/>
    <property type="project" value="UniProtKB-ARBA"/>
</dbReference>
<dbReference type="InterPro" id="IPR017439">
    <property type="entry name" value="Amidohydrolase"/>
</dbReference>
<dbReference type="SUPFAM" id="SSF55031">
    <property type="entry name" value="Bacterial exopeptidase dimerisation domain"/>
    <property type="match status" value="1"/>
</dbReference>
<dbReference type="NCBIfam" id="TIGR01891">
    <property type="entry name" value="amidohydrolases"/>
    <property type="match status" value="1"/>
</dbReference>
<dbReference type="FunFam" id="3.30.70.360:FF:000001">
    <property type="entry name" value="N-acetyldiaminopimelate deacetylase"/>
    <property type="match status" value="1"/>
</dbReference>
<keyword evidence="2" id="KW-0479">Metal-binding</keyword>
<name>A0A7T0PE33_9CORY</name>
<feature type="binding site" evidence="2">
    <location>
        <position position="117"/>
    </location>
    <ligand>
        <name>Mn(2+)</name>
        <dbReference type="ChEBI" id="CHEBI:29035"/>
        <label>2</label>
    </ligand>
</feature>
<protein>
    <submittedName>
        <fullName evidence="4">Amidohydrolase</fullName>
    </submittedName>
</protein>
<dbReference type="InterPro" id="IPR002933">
    <property type="entry name" value="Peptidase_M20"/>
</dbReference>
<dbReference type="Pfam" id="PF01546">
    <property type="entry name" value="Peptidase_M20"/>
    <property type="match status" value="1"/>
</dbReference>
<dbReference type="PIRSF" id="PIRSF005962">
    <property type="entry name" value="Pept_M20D_amidohydro"/>
    <property type="match status" value="1"/>
</dbReference>
<sequence length="421" mass="45105">MGINLNNARTILSDLESSRSEREDLYKHFHQIPELSMQEIETSARIQEELTSYGIDHELVGETGILAVIENGEGPVVAMRADIDGLPVKEDSGKDYQSTATQVDKNSGAEVPTSHACGHDVHLMSLLGALKAFNDHTDQWSGTFVGVFQPAEETAEGAGDMVEHGIADKMPRPDVYLGQHVLGSLPGGTVGTRRGAVLSQAFSVKVEVFGKGSHGAMPELGADPVVLASTIVMRLQTIVSREIAAQETAVVTVGSVNAGSKSNIIPASAELLINTRAYSQEVSDHIKEAIERIVRAECEAARSPKEPEFTYYDIYPLTDNHVEATDTVRAAFDEYFGDKAVDLDAVAASEDFSVIPRELDVPYTFWGLGGFEYQENAPGNHNPAFAPDIQPTLDRGAEAAVVAAAAWLTTSQDSSSATGSC</sequence>
<dbReference type="Pfam" id="PF07687">
    <property type="entry name" value="M20_dimer"/>
    <property type="match status" value="1"/>
</dbReference>
<feature type="binding site" evidence="2">
    <location>
        <position position="119"/>
    </location>
    <ligand>
        <name>Mn(2+)</name>
        <dbReference type="ChEBI" id="CHEBI:29035"/>
        <label>2</label>
    </ligand>
</feature>
<organism evidence="4 5">
    <name type="scientific">Corynebacterium qintianiae</name>
    <dbReference type="NCBI Taxonomy" id="2709392"/>
    <lineage>
        <taxon>Bacteria</taxon>
        <taxon>Bacillati</taxon>
        <taxon>Actinomycetota</taxon>
        <taxon>Actinomycetes</taxon>
        <taxon>Mycobacteriales</taxon>
        <taxon>Corynebacteriaceae</taxon>
        <taxon>Corynebacterium</taxon>
    </lineage>
</organism>
<dbReference type="Proteomes" id="UP000594586">
    <property type="component" value="Chromosome"/>
</dbReference>
<feature type="domain" description="Peptidase M20 dimerisation" evidence="3">
    <location>
        <begin position="202"/>
        <end position="299"/>
    </location>
</feature>